<reference evidence="1 2" key="1">
    <citation type="submission" date="2019-04" db="EMBL/GenBank/DDBJ databases">
        <title>genome sequence of strain W3.</title>
        <authorList>
            <person name="Gao J."/>
            <person name="Sun J."/>
        </authorList>
    </citation>
    <scope>NUCLEOTIDE SEQUENCE [LARGE SCALE GENOMIC DNA]</scope>
    <source>
        <strain evidence="1 2">W3</strain>
    </source>
</reference>
<accession>A0A4S8PTF0</accession>
<protein>
    <recommendedName>
        <fullName evidence="3">SIR2-like domain-containing protein</fullName>
    </recommendedName>
</protein>
<comment type="caution">
    <text evidence="1">The sequence shown here is derived from an EMBL/GenBank/DDBJ whole genome shotgun (WGS) entry which is preliminary data.</text>
</comment>
<name>A0A4S8PTF0_9HYPH</name>
<organism evidence="1 2">
    <name type="scientific">Rhizobium rosettiformans W3</name>
    <dbReference type="NCBI Taxonomy" id="538378"/>
    <lineage>
        <taxon>Bacteria</taxon>
        <taxon>Pseudomonadati</taxon>
        <taxon>Pseudomonadota</taxon>
        <taxon>Alphaproteobacteria</taxon>
        <taxon>Hyphomicrobiales</taxon>
        <taxon>Rhizobiaceae</taxon>
        <taxon>Rhizobium/Agrobacterium group</taxon>
        <taxon>Rhizobium</taxon>
    </lineage>
</organism>
<proteinExistence type="predicted"/>
<gene>
    <name evidence="1" type="ORF">FAA86_21870</name>
</gene>
<dbReference type="EMBL" id="STGU01000020">
    <property type="protein sequence ID" value="THV31599.1"/>
    <property type="molecule type" value="Genomic_DNA"/>
</dbReference>
<evidence type="ECO:0008006" key="3">
    <source>
        <dbReference type="Google" id="ProtNLM"/>
    </source>
</evidence>
<evidence type="ECO:0000313" key="2">
    <source>
        <dbReference type="Proteomes" id="UP000307378"/>
    </source>
</evidence>
<dbReference type="AlphaFoldDB" id="A0A4S8PTF0"/>
<sequence length="178" mass="18746">MSALDTVHNPDRFMADLRQILSQGRKRIGVLIGAGGPLSVRVDAHGKLDPTGQPLIPGVNVLTDQALVNLTGTEATAAAAIRNSLPDGGNIETILSKVRLLQTALGDTPMHGLDGAGYAGLGKSICAAIGEIVGAKLPEGRTPYHELVSWVSGTQRAPPIEIFTTNYDLLIESAFSWR</sequence>
<dbReference type="Proteomes" id="UP000307378">
    <property type="component" value="Unassembled WGS sequence"/>
</dbReference>
<dbReference type="RefSeq" id="WP_136543140.1">
    <property type="nucleotide sequence ID" value="NZ_STGU01000020.1"/>
</dbReference>
<evidence type="ECO:0000313" key="1">
    <source>
        <dbReference type="EMBL" id="THV31599.1"/>
    </source>
</evidence>